<organism evidence="1 2">
    <name type="scientific">Aduncisulcus paluster</name>
    <dbReference type="NCBI Taxonomy" id="2918883"/>
    <lineage>
        <taxon>Eukaryota</taxon>
        <taxon>Metamonada</taxon>
        <taxon>Carpediemonas-like organisms</taxon>
        <taxon>Aduncisulcus</taxon>
    </lineage>
</organism>
<proteinExistence type="predicted"/>
<reference evidence="1" key="1">
    <citation type="submission" date="2022-03" db="EMBL/GenBank/DDBJ databases">
        <title>Draft genome sequence of Aduncisulcus paluster, a free-living microaerophilic Fornicata.</title>
        <authorList>
            <person name="Yuyama I."/>
            <person name="Kume K."/>
            <person name="Tamura T."/>
            <person name="Inagaki Y."/>
            <person name="Hashimoto T."/>
        </authorList>
    </citation>
    <scope>NUCLEOTIDE SEQUENCE</scope>
    <source>
        <strain evidence="1">NY0171</strain>
    </source>
</reference>
<evidence type="ECO:0000313" key="2">
    <source>
        <dbReference type="Proteomes" id="UP001057375"/>
    </source>
</evidence>
<protein>
    <submittedName>
        <fullName evidence="1">Uncharacterized protein</fullName>
    </submittedName>
</protein>
<sequence>MQTWRTASFLSSFQAKMRHQIAYITPLITSIFKDKPSSENLFIQMLSGICRSLHECRSLAWSSLSSVCDVCADIIKASSQTLVNLSSLKSFDMFSFNPNEFNSCFVWICAKNN</sequence>
<dbReference type="EMBL" id="BQXS01009749">
    <property type="protein sequence ID" value="GKT31831.1"/>
    <property type="molecule type" value="Genomic_DNA"/>
</dbReference>
<evidence type="ECO:0000313" key="1">
    <source>
        <dbReference type="EMBL" id="GKT31831.1"/>
    </source>
</evidence>
<accession>A0ABQ5KIW2</accession>
<name>A0ABQ5KIW2_9EUKA</name>
<comment type="caution">
    <text evidence="1">The sequence shown here is derived from an EMBL/GenBank/DDBJ whole genome shotgun (WGS) entry which is preliminary data.</text>
</comment>
<gene>
    <name evidence="1" type="ORF">ADUPG1_006171</name>
</gene>
<dbReference type="Proteomes" id="UP001057375">
    <property type="component" value="Unassembled WGS sequence"/>
</dbReference>
<keyword evidence="2" id="KW-1185">Reference proteome</keyword>